<name>A0A4Z1C944_9RHOB</name>
<evidence type="ECO:0000313" key="2">
    <source>
        <dbReference type="Proteomes" id="UP000297972"/>
    </source>
</evidence>
<evidence type="ECO:0000313" key="1">
    <source>
        <dbReference type="EMBL" id="TGN54890.1"/>
    </source>
</evidence>
<protein>
    <submittedName>
        <fullName evidence="1">Uncharacterized protein</fullName>
    </submittedName>
</protein>
<sequence>MKTRFLTRPELIAPAVVFMSAHRGECLLDQDDMLGTPDELRGWINLADMADRYDITQTEILEGLHAHAARGVIRLAMDPENLSAVYVEALRDPRAEHGWRPWDVRFGVRLITERKSRPLPYAVG</sequence>
<dbReference type="EMBL" id="SRPG01000168">
    <property type="protein sequence ID" value="TGN54890.1"/>
    <property type="molecule type" value="Genomic_DNA"/>
</dbReference>
<dbReference type="OrthoDB" id="9975598at2"/>
<gene>
    <name evidence="1" type="ORF">E4L95_15250</name>
</gene>
<reference evidence="1 2" key="1">
    <citation type="submission" date="2019-03" db="EMBL/GenBank/DDBJ databases">
        <authorList>
            <person name="Li J."/>
        </authorList>
    </citation>
    <scope>NUCLEOTIDE SEQUENCE [LARGE SCALE GENOMIC DNA]</scope>
    <source>
        <strain evidence="1 2">3058</strain>
    </source>
</reference>
<dbReference type="Proteomes" id="UP000297972">
    <property type="component" value="Unassembled WGS sequence"/>
</dbReference>
<dbReference type="RefSeq" id="WP_135818331.1">
    <property type="nucleotide sequence ID" value="NZ_SRPG01000168.1"/>
</dbReference>
<organism evidence="1 2">
    <name type="scientific">Paracoccus liaowanqingii</name>
    <dbReference type="NCBI Taxonomy" id="2560053"/>
    <lineage>
        <taxon>Bacteria</taxon>
        <taxon>Pseudomonadati</taxon>
        <taxon>Pseudomonadota</taxon>
        <taxon>Alphaproteobacteria</taxon>
        <taxon>Rhodobacterales</taxon>
        <taxon>Paracoccaceae</taxon>
        <taxon>Paracoccus</taxon>
    </lineage>
</organism>
<proteinExistence type="predicted"/>
<dbReference type="AlphaFoldDB" id="A0A4Z1C944"/>
<accession>A0A4Z1C944</accession>
<comment type="caution">
    <text evidence="1">The sequence shown here is derived from an EMBL/GenBank/DDBJ whole genome shotgun (WGS) entry which is preliminary data.</text>
</comment>
<keyword evidence="2" id="KW-1185">Reference proteome</keyword>